<feature type="region of interest" description="Disordered" evidence="1">
    <location>
        <begin position="1"/>
        <end position="25"/>
    </location>
</feature>
<gene>
    <name evidence="3" type="ORF">Micbo1qcDRAFT_225223</name>
</gene>
<dbReference type="PANTHER" id="PTHR47843:SF2">
    <property type="entry name" value="BTB DOMAIN-CONTAINING PROTEIN"/>
    <property type="match status" value="1"/>
</dbReference>
<dbReference type="Proteomes" id="UP000070501">
    <property type="component" value="Unassembled WGS sequence"/>
</dbReference>
<evidence type="ECO:0000313" key="4">
    <source>
        <dbReference type="Proteomes" id="UP000070501"/>
    </source>
</evidence>
<dbReference type="EMBL" id="KQ964250">
    <property type="protein sequence ID" value="KXJ91371.1"/>
    <property type="molecule type" value="Genomic_DNA"/>
</dbReference>
<feature type="compositionally biased region" description="Polar residues" evidence="1">
    <location>
        <begin position="15"/>
        <end position="24"/>
    </location>
</feature>
<proteinExistence type="predicted"/>
<dbReference type="InParanoid" id="A0A136J2A9"/>
<feature type="domain" description="BTB" evidence="2">
    <location>
        <begin position="53"/>
        <end position="122"/>
    </location>
</feature>
<reference evidence="4" key="1">
    <citation type="submission" date="2016-02" db="EMBL/GenBank/DDBJ databases">
        <title>Draft genome sequence of Microdochium bolleyi, a fungal endophyte of beachgrass.</title>
        <authorList>
            <consortium name="DOE Joint Genome Institute"/>
            <person name="David A.S."/>
            <person name="May G."/>
            <person name="Haridas S."/>
            <person name="Lim J."/>
            <person name="Wang M."/>
            <person name="Labutti K."/>
            <person name="Lipzen A."/>
            <person name="Barry K."/>
            <person name="Grigoriev I.V."/>
        </authorList>
    </citation>
    <scope>NUCLEOTIDE SEQUENCE [LARGE SCALE GENOMIC DNA]</scope>
    <source>
        <strain evidence="4">J235TASD1</strain>
    </source>
</reference>
<evidence type="ECO:0000256" key="1">
    <source>
        <dbReference type="SAM" id="MobiDB-lite"/>
    </source>
</evidence>
<dbReference type="OrthoDB" id="9997739at2759"/>
<organism evidence="3 4">
    <name type="scientific">Microdochium bolleyi</name>
    <dbReference type="NCBI Taxonomy" id="196109"/>
    <lineage>
        <taxon>Eukaryota</taxon>
        <taxon>Fungi</taxon>
        <taxon>Dikarya</taxon>
        <taxon>Ascomycota</taxon>
        <taxon>Pezizomycotina</taxon>
        <taxon>Sordariomycetes</taxon>
        <taxon>Xylariomycetidae</taxon>
        <taxon>Xylariales</taxon>
        <taxon>Microdochiaceae</taxon>
        <taxon>Microdochium</taxon>
    </lineage>
</organism>
<accession>A0A136J2A9</accession>
<dbReference type="STRING" id="196109.A0A136J2A9"/>
<dbReference type="Gene3D" id="3.30.710.10">
    <property type="entry name" value="Potassium Channel Kv1.1, Chain A"/>
    <property type="match status" value="1"/>
</dbReference>
<dbReference type="InterPro" id="IPR011333">
    <property type="entry name" value="SKP1/BTB/POZ_sf"/>
</dbReference>
<evidence type="ECO:0000259" key="2">
    <source>
        <dbReference type="PROSITE" id="PS50097"/>
    </source>
</evidence>
<keyword evidence="4" id="KW-1185">Reference proteome</keyword>
<sequence length="293" mass="31927">MTRASINGPLHHKSVSSPPTTRSRGFSVELGSEVRRGQPLQVFMDTVSSKPGVPFTFVVGPDAIEIEVEEHAFVPLSSFFRALMQGPMREARERRVVIDDIDSETFMCLRQFALNGVYAAPAGGMVNCKDGAGSSAPAASLGSWAGLGRLASPPDSDVTGVKAAKAFFQLSESYNASLLSNKTRTRTDVTTNISMHVKVYALAHRYMVEELEQLALHNLCSSLMALPFVAVRHELPSAIETLMTHECPAGNPAREVLATYMACMTDCGGVLPIWRRFPQFAVDVLIKVRNLVR</sequence>
<dbReference type="CDD" id="cd18186">
    <property type="entry name" value="BTB_POZ_ZBTB_KLHL-like"/>
    <property type="match status" value="1"/>
</dbReference>
<dbReference type="PROSITE" id="PS50097">
    <property type="entry name" value="BTB"/>
    <property type="match status" value="1"/>
</dbReference>
<protein>
    <recommendedName>
        <fullName evidence="2">BTB domain-containing protein</fullName>
    </recommendedName>
</protein>
<dbReference type="PANTHER" id="PTHR47843">
    <property type="entry name" value="BTB DOMAIN-CONTAINING PROTEIN-RELATED"/>
    <property type="match status" value="1"/>
</dbReference>
<dbReference type="AlphaFoldDB" id="A0A136J2A9"/>
<dbReference type="SUPFAM" id="SSF54695">
    <property type="entry name" value="POZ domain"/>
    <property type="match status" value="1"/>
</dbReference>
<name>A0A136J2A9_9PEZI</name>
<dbReference type="InterPro" id="IPR000210">
    <property type="entry name" value="BTB/POZ_dom"/>
</dbReference>
<evidence type="ECO:0000313" key="3">
    <source>
        <dbReference type="EMBL" id="KXJ91371.1"/>
    </source>
</evidence>